<dbReference type="InterPro" id="IPR050427">
    <property type="entry name" value="Olfactory_Receptors"/>
</dbReference>
<feature type="transmembrane region" description="Helical" evidence="12">
    <location>
        <begin position="1938"/>
        <end position="1957"/>
    </location>
</feature>
<dbReference type="Proteomes" id="UP000700334">
    <property type="component" value="Unassembled WGS sequence"/>
</dbReference>
<feature type="transmembrane region" description="Helical" evidence="12">
    <location>
        <begin position="667"/>
        <end position="686"/>
    </location>
</feature>
<feature type="domain" description="G-protein coupled receptors family 1 profile" evidence="13">
    <location>
        <begin position="1709"/>
        <end position="1955"/>
    </location>
</feature>
<dbReference type="InterPro" id="IPR017452">
    <property type="entry name" value="GPCR_Rhodpsn_7TM"/>
</dbReference>
<comment type="caution">
    <text evidence="14">The sequence shown here is derived from an EMBL/GenBank/DDBJ whole genome shotgun (WGS) entry which is preliminary data.</text>
</comment>
<feature type="transmembrane region" description="Helical" evidence="12">
    <location>
        <begin position="1559"/>
        <end position="1581"/>
    </location>
</feature>
<evidence type="ECO:0000256" key="9">
    <source>
        <dbReference type="ARBA" id="ARBA00023170"/>
    </source>
</evidence>
<keyword evidence="4 11" id="KW-0812">Transmembrane</keyword>
<feature type="transmembrane region" description="Helical" evidence="12">
    <location>
        <begin position="1727"/>
        <end position="1746"/>
    </location>
</feature>
<feature type="domain" description="G-protein coupled receptors family 1 profile" evidence="13">
    <location>
        <begin position="39"/>
        <end position="281"/>
    </location>
</feature>
<dbReference type="GO" id="GO:0005886">
    <property type="term" value="C:plasma membrane"/>
    <property type="evidence" value="ECO:0007669"/>
    <property type="project" value="UniProtKB-ARBA"/>
</dbReference>
<feature type="transmembrane region" description="Helical" evidence="12">
    <location>
        <begin position="1905"/>
        <end position="1926"/>
    </location>
</feature>
<keyword evidence="15" id="KW-1185">Reference proteome</keyword>
<keyword evidence="3" id="KW-0716">Sensory transduction</keyword>
<evidence type="ECO:0000256" key="12">
    <source>
        <dbReference type="SAM" id="Phobius"/>
    </source>
</evidence>
<evidence type="ECO:0000256" key="3">
    <source>
        <dbReference type="ARBA" id="ARBA00022606"/>
    </source>
</evidence>
<feature type="transmembrane region" description="Helical" evidence="12">
    <location>
        <begin position="1626"/>
        <end position="1646"/>
    </location>
</feature>
<feature type="domain" description="G-protein coupled receptors family 1 profile" evidence="13">
    <location>
        <begin position="343"/>
        <end position="589"/>
    </location>
</feature>
<feature type="transmembrane region" description="Helical" evidence="12">
    <location>
        <begin position="749"/>
        <end position="774"/>
    </location>
</feature>
<proteinExistence type="inferred from homology"/>
<dbReference type="Gene3D" id="1.20.1070.10">
    <property type="entry name" value="Rhodopsin 7-helix transmembrane proteins"/>
    <property type="match status" value="7"/>
</dbReference>
<feature type="transmembrane region" description="Helical" evidence="12">
    <location>
        <begin position="544"/>
        <end position="561"/>
    </location>
</feature>
<reference evidence="14" key="1">
    <citation type="journal article" date="2021" name="Evol. Appl.">
        <title>The genome of the Pyrenean desman and the effects of bottlenecks and inbreeding on the genomic landscape of an endangered species.</title>
        <authorList>
            <person name="Escoda L."/>
            <person name="Castresana J."/>
        </authorList>
    </citation>
    <scope>NUCLEOTIDE SEQUENCE</scope>
    <source>
        <strain evidence="14">IBE-C5619</strain>
    </source>
</reference>
<feature type="transmembrane region" description="Helical" evidence="12">
    <location>
        <begin position="1808"/>
        <end position="1830"/>
    </location>
</feature>
<dbReference type="CDD" id="cd15939">
    <property type="entry name" value="7tmA_OR4A-like"/>
    <property type="match status" value="4"/>
</dbReference>
<feature type="transmembrane region" description="Helical" evidence="12">
    <location>
        <begin position="1766"/>
        <end position="1788"/>
    </location>
</feature>
<comment type="function">
    <text evidence="1">Putative odorant or sperm cell receptor.</text>
</comment>
<evidence type="ECO:0000256" key="11">
    <source>
        <dbReference type="RuleBase" id="RU000688"/>
    </source>
</evidence>
<feature type="transmembrane region" description="Helical" evidence="12">
    <location>
        <begin position="1171"/>
        <end position="1194"/>
    </location>
</feature>
<dbReference type="InterPro" id="IPR000725">
    <property type="entry name" value="Olfact_rcpt"/>
</dbReference>
<feature type="transmembrane region" description="Helical" evidence="12">
    <location>
        <begin position="328"/>
        <end position="349"/>
    </location>
</feature>
<feature type="transmembrane region" description="Helical" evidence="12">
    <location>
        <begin position="1382"/>
        <end position="1403"/>
    </location>
</feature>
<feature type="transmembrane region" description="Helical" evidence="12">
    <location>
        <begin position="706"/>
        <end position="728"/>
    </location>
</feature>
<dbReference type="GO" id="GO:0004930">
    <property type="term" value="F:G protein-coupled receptor activity"/>
    <property type="evidence" value="ECO:0007669"/>
    <property type="project" value="UniProtKB-KW"/>
</dbReference>
<organism evidence="14 15">
    <name type="scientific">Galemys pyrenaicus</name>
    <name type="common">Iberian desman</name>
    <name type="synonym">Pyrenean desman</name>
    <dbReference type="NCBI Taxonomy" id="202257"/>
    <lineage>
        <taxon>Eukaryota</taxon>
        <taxon>Metazoa</taxon>
        <taxon>Chordata</taxon>
        <taxon>Craniata</taxon>
        <taxon>Vertebrata</taxon>
        <taxon>Euteleostomi</taxon>
        <taxon>Mammalia</taxon>
        <taxon>Eutheria</taxon>
        <taxon>Laurasiatheria</taxon>
        <taxon>Eulipotyphla</taxon>
        <taxon>Talpidae</taxon>
        <taxon>Galemys</taxon>
    </lineage>
</organism>
<dbReference type="FunFam" id="1.20.1070.10:FF:000007">
    <property type="entry name" value="Olfactory receptor"/>
    <property type="match status" value="7"/>
</dbReference>
<feature type="transmembrane region" description="Helical" evidence="12">
    <location>
        <begin position="1138"/>
        <end position="1159"/>
    </location>
</feature>
<keyword evidence="7 11" id="KW-0297">G-protein coupled receptor</keyword>
<evidence type="ECO:0000256" key="10">
    <source>
        <dbReference type="ARBA" id="ARBA00023224"/>
    </source>
</evidence>
<feature type="transmembrane region" description="Helical" evidence="12">
    <location>
        <begin position="361"/>
        <end position="384"/>
    </location>
</feature>
<feature type="transmembrane region" description="Helical" evidence="12">
    <location>
        <begin position="24"/>
        <end position="45"/>
    </location>
</feature>
<feature type="transmembrane region" description="Helical" evidence="12">
    <location>
        <begin position="495"/>
        <end position="523"/>
    </location>
</feature>
<feature type="transmembrane region" description="Helical" evidence="12">
    <location>
        <begin position="1593"/>
        <end position="1614"/>
    </location>
</feature>
<keyword evidence="8 12" id="KW-0472">Membrane</keyword>
<keyword evidence="6 12" id="KW-1133">Transmembrane helix</keyword>
<dbReference type="PROSITE" id="PS00237">
    <property type="entry name" value="G_PROTEIN_RECEP_F1_1"/>
    <property type="match status" value="4"/>
</dbReference>
<dbReference type="PANTHER" id="PTHR48002">
    <property type="entry name" value="OLFACTORY RECEPTOR"/>
    <property type="match status" value="1"/>
</dbReference>
<protein>
    <submittedName>
        <fullName evidence="14">Olfactory receptor 4C11</fullName>
    </submittedName>
</protein>
<keyword evidence="5" id="KW-0552">Olfaction</keyword>
<evidence type="ECO:0000313" key="14">
    <source>
        <dbReference type="EMBL" id="KAG8511889.1"/>
    </source>
</evidence>
<keyword evidence="10 11" id="KW-0807">Transducer</keyword>
<accession>A0A8J5ZXZ2</accession>
<comment type="subcellular location">
    <subcellularLocation>
        <location evidence="2">Membrane</location>
        <topology evidence="2">Multi-pass membrane protein</topology>
    </subcellularLocation>
</comment>
<feature type="transmembrane region" description="Helical" evidence="12">
    <location>
        <begin position="404"/>
        <end position="422"/>
    </location>
</feature>
<feature type="transmembrane region" description="Helical" evidence="12">
    <location>
        <begin position="1454"/>
        <end position="1476"/>
    </location>
</feature>
<keyword evidence="9 11" id="KW-0675">Receptor</keyword>
<feature type="transmembrane region" description="Helical" evidence="12">
    <location>
        <begin position="57"/>
        <end position="80"/>
    </location>
</feature>
<evidence type="ECO:0000259" key="13">
    <source>
        <dbReference type="PROSITE" id="PS50262"/>
    </source>
</evidence>
<dbReference type="InterPro" id="IPR000276">
    <property type="entry name" value="GPCR_Rhodpsn"/>
</dbReference>
<evidence type="ECO:0000256" key="8">
    <source>
        <dbReference type="ARBA" id="ARBA00023136"/>
    </source>
</evidence>
<dbReference type="PROSITE" id="PS50262">
    <property type="entry name" value="G_PROTEIN_RECEP_F1_2"/>
    <property type="match status" value="6"/>
</dbReference>
<feature type="transmembrane region" description="Helical" evidence="12">
    <location>
        <begin position="1415"/>
        <end position="1434"/>
    </location>
</feature>
<evidence type="ECO:0000256" key="7">
    <source>
        <dbReference type="ARBA" id="ARBA00023040"/>
    </source>
</evidence>
<feature type="transmembrane region" description="Helical" evidence="12">
    <location>
        <begin position="1011"/>
        <end position="1029"/>
    </location>
</feature>
<dbReference type="Pfam" id="PF13853">
    <property type="entry name" value="7tm_4"/>
    <property type="match status" value="6"/>
</dbReference>
<feature type="domain" description="G-protein coupled receptors family 1 profile" evidence="13">
    <location>
        <begin position="950"/>
        <end position="1244"/>
    </location>
</feature>
<evidence type="ECO:0000313" key="15">
    <source>
        <dbReference type="Proteomes" id="UP000700334"/>
    </source>
</evidence>
<evidence type="ECO:0000256" key="5">
    <source>
        <dbReference type="ARBA" id="ARBA00022725"/>
    </source>
</evidence>
<feature type="transmembrane region" description="Helical" evidence="12">
    <location>
        <begin position="1252"/>
        <end position="1276"/>
    </location>
</feature>
<feature type="transmembrane region" description="Helical" evidence="12">
    <location>
        <begin position="1049"/>
        <end position="1073"/>
    </location>
</feature>
<feature type="transmembrane region" description="Helical" evidence="12">
    <location>
        <begin position="634"/>
        <end position="655"/>
    </location>
</feature>
<evidence type="ECO:0000256" key="2">
    <source>
        <dbReference type="ARBA" id="ARBA00004141"/>
    </source>
</evidence>
<dbReference type="OrthoDB" id="9950649at2759"/>
<feature type="transmembrane region" description="Helical" evidence="12">
    <location>
        <begin position="1871"/>
        <end position="1893"/>
    </location>
</feature>
<feature type="transmembrane region" description="Helical" evidence="12">
    <location>
        <begin position="935"/>
        <end position="956"/>
    </location>
</feature>
<evidence type="ECO:0000256" key="1">
    <source>
        <dbReference type="ARBA" id="ARBA00003929"/>
    </source>
</evidence>
<feature type="domain" description="G-protein coupled receptors family 1 profile" evidence="13">
    <location>
        <begin position="649"/>
        <end position="895"/>
    </location>
</feature>
<dbReference type="EMBL" id="JAGFMF010011811">
    <property type="protein sequence ID" value="KAG8511889.1"/>
    <property type="molecule type" value="Genomic_DNA"/>
</dbReference>
<comment type="similarity">
    <text evidence="11">Belongs to the G-protein coupled receptor 1 family.</text>
</comment>
<evidence type="ECO:0000256" key="4">
    <source>
        <dbReference type="ARBA" id="ARBA00022692"/>
    </source>
</evidence>
<dbReference type="SUPFAM" id="SSF81321">
    <property type="entry name" value="Family A G protein-coupled receptor-like"/>
    <property type="match status" value="7"/>
</dbReference>
<dbReference type="PRINTS" id="PR00237">
    <property type="entry name" value="GPCRRHODOPSN"/>
</dbReference>
<evidence type="ECO:0000256" key="6">
    <source>
        <dbReference type="ARBA" id="ARBA00022989"/>
    </source>
</evidence>
<feature type="transmembrane region" description="Helical" evidence="12">
    <location>
        <begin position="1694"/>
        <end position="1715"/>
    </location>
</feature>
<feature type="transmembrane region" description="Helical" evidence="12">
    <location>
        <begin position="442"/>
        <end position="466"/>
    </location>
</feature>
<gene>
    <name evidence="14" type="ORF">J0S82_015570</name>
</gene>
<name>A0A8J5ZXZ2_GALPY</name>
<feature type="transmembrane region" description="Helical" evidence="12">
    <location>
        <begin position="100"/>
        <end position="118"/>
    </location>
</feature>
<dbReference type="Pfam" id="PF00001">
    <property type="entry name" value="7tm_1"/>
    <property type="match status" value="1"/>
</dbReference>
<feature type="domain" description="G-protein coupled receptors family 1 profile" evidence="13">
    <location>
        <begin position="1397"/>
        <end position="1643"/>
    </location>
</feature>
<dbReference type="GO" id="GO:0004984">
    <property type="term" value="F:olfactory receptor activity"/>
    <property type="evidence" value="ECO:0007669"/>
    <property type="project" value="InterPro"/>
</dbReference>
<dbReference type="PRINTS" id="PR00245">
    <property type="entry name" value="OLFACTORYR"/>
</dbReference>
<feature type="transmembrane region" description="Helical" evidence="12">
    <location>
        <begin position="1214"/>
        <end position="1232"/>
    </location>
</feature>
<feature type="transmembrane region" description="Helical" evidence="12">
    <location>
        <begin position="801"/>
        <end position="823"/>
    </location>
</feature>
<sequence>MQPNNSVTEFILLGLTQDPMRQKLVFAIFFIFYVGTVMGNLLIIATIKFSQTLGSPMYFFLFYLSFDDFCFSTSIAPKLIVDALSSKKTISYNECLTQVFALHLFGGMEIFVLVLMAVDRYVAICKPLHYPTIMRRQVCIILIIFAWIGSFTHSITQIILALRLPFCGPNLIDHYCCDLQPLLKLACMDTYVINLLLWSPLCSWFHVSDNLIHCYLAFTEELQCRREEKSSPTCTSHVIVVILSFGPCIFIYARPPVIFSTDKMVEIFYTIGTPFLNPLIYTLRNAEVKNAMGKLWHIKIISETMQPNNNVTEFILLGLTQDPKRQKMVIAVIFIFYLGTVVGNLLIIVTIRCSRTLGSPMYFFLFYLSLADSCFSTSTAPRLIVDAFSTKKSISYNECMTQVFALHLFGAMEIFVLIIMAVDRYVAICKPLHYPTIMRRQVCIILIIFAWIGSFIHSITQIILALRLPFCGPNLIDHYCCDLQPLLKLACMDTYVINLLLVSNSGAICTCSFVILMISYIVILQSLKNHTAEGRKKALSTCTSHITVVILSFGPCIFIYTRPPTTFPMDKMVTVFYTIGTPFLNPLIYTLRNEEMKNAMGNSFSSSTDTMWTNNSVTEFILLGLTQDPVSQKIVFIIFFIFYVGTVVGNLLIVVTIKCSRTLGSPMYFFLFYLSLADFCFSTSTAPKLIADSLSSKKTISYNECLIQIFSLHFFGSMEIFVLIIMAVDRYVAICKPLHYPTIMRRQVCIILIIFAWIGAFMHAFGQIILALILPFCGPNMIDHYCCDMQPLIQLTCMDTYVINLLLVSNTGFICFSSFFFLMTSYIVILHSLRNHSAESRKKALSTCTSHIIVVIIFFVPCIFIYTRPPTTFPVDKMVTVFYTIGTPFLNPVIYTLRNAEVKNAMRKLLHIKSNNSVTEFSLLGLTKDPVRQKMVFIIFFIFYAGTVVGNLLIIVTIKCSRTLGSPMYFFLFYLSLADSCFSTSTAPRLIVDALSSKKTIPYNECMTQVFALHLFGCMEIFVLILMAVDRYVAICKPLHYPTIMRRQVCIILIIFAWIGSFIHSITQIILALRLPFCGPNMIDHYCCDLQPLLKLAYVINLLLIEYFSASTERMQSNNSVTEFILLGLTQDPKRQKMVIAVIFIFYLGTVVGNLLIIVTIRCSRTLRSPMYFFLFYLSLADSCFSTSTAPRLIVDAFSTKKSISYNECMTQVFALHLFGAMEIFVLIIMAVDRYVAICKPLRYPTIMRRQICFNLVIFAGVGSCVHSIAQIILALRLPFCGPNLIDHYCCDLQPLLKLACMDTYVFNLLFLGYLYVQLCSSDDILHFYLAFTEEPQCRKQEKSSLHRTSHIILIHEIMYLKNNVTEFILLGLTQDPFKKKIVFIIFFLFYLGILLGNLLIIATIKMSRALESPLYYFLFYLSFSDTCFSTCIAPRMIVDALVKNNTISFNECIVQIVTLHFFGCLEIFILILMAIDRYVAICKPLHYTTIMSHRVCGILVTVAWVGSCVHSSTQILLTLSLPFCGPNVIDHYFCDLQPLLKLACADTYVINLLLVSNSGAICTVSFVMVMISYVIILHSLRNHSAEGRKKALSTCISHIIVVVLFFGPGIFIYTRPATTYPMDKMIAVFYTIGTPFLNPMIYTLRNAEVKNAMRKKSISHLFFELFHEIMHLNNNVTEFILLGLTQDPVRKKIVFVTFLVFYLATLLGNLLIIATIKSSQVLVSPMYFFLFYLSLSDSGFSTSIAPRMIVDALLKKATISFSECMIQVFSSHFFGCMEIFILIIMAVDRYVAICKPLRYTTIMSHKVCGALVAVAWVGSCMHSSAQLFLALSLPFCGPNVIDHYFCDLQPLFKLACTDTYVINLLLVSNSGAICTVSFVMLMFSYVIILHSLRNHSAEGRRKALSTCISHIIVVVLFFVPCIFIYTRPATTFPMDKMIAVFYTIGTPLLNPLIYTLRNAEVKNAMRKLWNKKLISDD</sequence>
<feature type="transmembrane region" description="Helical" evidence="12">
    <location>
        <begin position="138"/>
        <end position="162"/>
    </location>
</feature>
<feature type="transmembrane region" description="Helical" evidence="12">
    <location>
        <begin position="844"/>
        <end position="866"/>
    </location>
</feature>